<dbReference type="InterPro" id="IPR007724">
    <property type="entry name" value="Poly_GlycHdrlase"/>
</dbReference>
<dbReference type="OrthoDB" id="6353065at2759"/>
<protein>
    <recommendedName>
        <fullName evidence="1">PARG helical domain-containing protein</fullName>
    </recommendedName>
</protein>
<dbReference type="GO" id="GO:0004649">
    <property type="term" value="F:poly(ADP-ribose) glycohydrolase activity"/>
    <property type="evidence" value="ECO:0007669"/>
    <property type="project" value="InterPro"/>
</dbReference>
<accession>A0A7R8W956</accession>
<dbReference type="EMBL" id="OB660405">
    <property type="protein sequence ID" value="CAD7224601.1"/>
    <property type="molecule type" value="Genomic_DNA"/>
</dbReference>
<dbReference type="GO" id="GO:1990966">
    <property type="term" value="P:ATP generation from poly-ADP-D-ribose"/>
    <property type="evidence" value="ECO:0007669"/>
    <property type="project" value="TreeGrafter"/>
</dbReference>
<dbReference type="AlphaFoldDB" id="A0A7R8W956"/>
<dbReference type="GO" id="GO:0005975">
    <property type="term" value="P:carbohydrate metabolic process"/>
    <property type="evidence" value="ECO:0007669"/>
    <property type="project" value="InterPro"/>
</dbReference>
<dbReference type="PANTHER" id="PTHR12837:SF14">
    <property type="entry name" value="POLY(ADP-RIBOSE) GLYCOHYDROLASE"/>
    <property type="match status" value="1"/>
</dbReference>
<dbReference type="GO" id="GO:0009225">
    <property type="term" value="P:nucleotide-sugar metabolic process"/>
    <property type="evidence" value="ECO:0007669"/>
    <property type="project" value="TreeGrafter"/>
</dbReference>
<dbReference type="GO" id="GO:0005634">
    <property type="term" value="C:nucleus"/>
    <property type="evidence" value="ECO:0007669"/>
    <property type="project" value="TreeGrafter"/>
</dbReference>
<name>A0A7R8W956_9CRUS</name>
<evidence type="ECO:0000313" key="2">
    <source>
        <dbReference type="EMBL" id="CAD7224601.1"/>
    </source>
</evidence>
<sequence length="545" mass="61205">MALVMLPCDLPSWADVQNKLVELREKYLTLPAENEKLKSSELLRIMKQIYRMCCVSLDPDETLEEKGLKSLELLSSFIDGFAPACSQMLTRRFVASLLAAAFFCTFPKRTTITHPSLTDFNFDQIYRQLPQSEECLWSIFEYFDKLYEGEPKGFITVKRKEYDALKLVASTETLVTICNAECLDDNEALVLEGCRSYGSSNQDNHGVIGVAENVQDLRPSPIGASRDASPVSPKAKNSHIKSLPMPKARSNRNSSVSSEEEYYSASEDFPVECKSTCSKGRHATSVRRSSTSAKGKRSRFAERLLAARRRATIAVSGSVQDDSSGPRREAAAGSSTDRPFSPGFHLKAQDCSRDTNLSGDFEDLSLEGDDVFALPEHAFSRGNSSRFSFSSDFDSSENASELKAVELEDAFDDINGDKDHPYIRQIPIPNGQRQKVVSDFARGHLTRTLSDSFGSIVFALEDDPSPALTTGIRIKYSHTSQVDTVKPPTEKLEAPFLSPKVEEKLHNIRNLWDNTRNLWDNTRNLWDNTRNLWDNTRNLWDNTRR</sequence>
<dbReference type="GO" id="GO:0006282">
    <property type="term" value="P:regulation of DNA repair"/>
    <property type="evidence" value="ECO:0007669"/>
    <property type="project" value="InterPro"/>
</dbReference>
<feature type="domain" description="PARG helical" evidence="1">
    <location>
        <begin position="53"/>
        <end position="159"/>
    </location>
</feature>
<proteinExistence type="predicted"/>
<dbReference type="GO" id="GO:0005737">
    <property type="term" value="C:cytoplasm"/>
    <property type="evidence" value="ECO:0007669"/>
    <property type="project" value="TreeGrafter"/>
</dbReference>
<organism evidence="2">
    <name type="scientific">Cyprideis torosa</name>
    <dbReference type="NCBI Taxonomy" id="163714"/>
    <lineage>
        <taxon>Eukaryota</taxon>
        <taxon>Metazoa</taxon>
        <taxon>Ecdysozoa</taxon>
        <taxon>Arthropoda</taxon>
        <taxon>Crustacea</taxon>
        <taxon>Oligostraca</taxon>
        <taxon>Ostracoda</taxon>
        <taxon>Podocopa</taxon>
        <taxon>Podocopida</taxon>
        <taxon>Cytherocopina</taxon>
        <taxon>Cytheroidea</taxon>
        <taxon>Cytherideidae</taxon>
        <taxon>Cyprideis</taxon>
    </lineage>
</organism>
<evidence type="ECO:0000259" key="1">
    <source>
        <dbReference type="Pfam" id="PF20811"/>
    </source>
</evidence>
<dbReference type="InterPro" id="IPR048362">
    <property type="entry name" value="PARG_helical"/>
</dbReference>
<dbReference type="Pfam" id="PF20811">
    <property type="entry name" value="PARG_cat_N"/>
    <property type="match status" value="1"/>
</dbReference>
<gene>
    <name evidence="2" type="ORF">CTOB1V02_LOCUS2558</name>
</gene>
<dbReference type="PANTHER" id="PTHR12837">
    <property type="entry name" value="POLY ADP-RIBOSE GLYCOHYDROLASE"/>
    <property type="match status" value="1"/>
</dbReference>
<reference evidence="2" key="1">
    <citation type="submission" date="2020-11" db="EMBL/GenBank/DDBJ databases">
        <authorList>
            <person name="Tran Van P."/>
        </authorList>
    </citation>
    <scope>NUCLEOTIDE SEQUENCE</scope>
</reference>